<dbReference type="EMBL" id="WJEC01000566">
    <property type="protein sequence ID" value="KAF7482444.1"/>
    <property type="molecule type" value="Genomic_DNA"/>
</dbReference>
<organism evidence="2 3">
    <name type="scientific">Marmota monax</name>
    <name type="common">Woodchuck</name>
    <dbReference type="NCBI Taxonomy" id="9995"/>
    <lineage>
        <taxon>Eukaryota</taxon>
        <taxon>Metazoa</taxon>
        <taxon>Chordata</taxon>
        <taxon>Craniata</taxon>
        <taxon>Vertebrata</taxon>
        <taxon>Euteleostomi</taxon>
        <taxon>Mammalia</taxon>
        <taxon>Eutheria</taxon>
        <taxon>Euarchontoglires</taxon>
        <taxon>Glires</taxon>
        <taxon>Rodentia</taxon>
        <taxon>Sciuromorpha</taxon>
        <taxon>Sciuridae</taxon>
        <taxon>Xerinae</taxon>
        <taxon>Marmotini</taxon>
        <taxon>Marmota</taxon>
    </lineage>
</organism>
<sequence>MAEVVSVSEPSPLEVFKPGLRELVFSEADEGWSGTGIAPAMQRTGRLRKLDMVTPTDIPIRRPQSTGGNEEAYTLQAEHGATVEEETVQLPFMSTPSKSAMAQHAFVFYL</sequence>
<evidence type="ECO:0000313" key="2">
    <source>
        <dbReference type="EMBL" id="VTJ52218.1"/>
    </source>
</evidence>
<reference evidence="1" key="2">
    <citation type="submission" date="2020-08" db="EMBL/GenBank/DDBJ databases">
        <authorList>
            <person name="Shumante A."/>
            <person name="Zimin A.V."/>
            <person name="Puiu D."/>
            <person name="Salzberg S.L."/>
        </authorList>
    </citation>
    <scope>NUCLEOTIDE SEQUENCE</scope>
    <source>
        <strain evidence="1">WC2-LM</strain>
        <tissue evidence="1">Liver</tissue>
    </source>
</reference>
<dbReference type="EMBL" id="CABDUW010000015">
    <property type="protein sequence ID" value="VTJ52218.1"/>
    <property type="molecule type" value="Genomic_DNA"/>
</dbReference>
<dbReference type="Proteomes" id="UP000662637">
    <property type="component" value="Unassembled WGS sequence"/>
</dbReference>
<name>A0A5E4A521_MARMO</name>
<evidence type="ECO:0000313" key="3">
    <source>
        <dbReference type="Proteomes" id="UP000335636"/>
    </source>
</evidence>
<accession>A0A5E4A521</accession>
<evidence type="ECO:0000313" key="1">
    <source>
        <dbReference type="EMBL" id="KAF7482444.1"/>
    </source>
</evidence>
<reference evidence="2 3" key="1">
    <citation type="submission" date="2019-04" db="EMBL/GenBank/DDBJ databases">
        <authorList>
            <person name="Alioto T."/>
            <person name="Alioto T."/>
        </authorList>
    </citation>
    <scope>NUCLEOTIDE SEQUENCE [LARGE SCALE GENOMIC DNA]</scope>
</reference>
<keyword evidence="3" id="KW-1185">Reference proteome</keyword>
<proteinExistence type="predicted"/>
<protein>
    <submittedName>
        <fullName evidence="2">Uncharacterized protein</fullName>
    </submittedName>
</protein>
<dbReference type="Proteomes" id="UP000335636">
    <property type="component" value="Unassembled WGS sequence"/>
</dbReference>
<gene>
    <name evidence="1" type="ORF">GHT09_006207</name>
    <name evidence="2" type="ORF">MONAX_5E030525</name>
</gene>
<dbReference type="AlphaFoldDB" id="A0A5E4A521"/>